<dbReference type="PANTHER" id="PTHR30404">
    <property type="entry name" value="N-ACETYLMURAMOYL-L-ALANINE AMIDASE"/>
    <property type="match status" value="1"/>
</dbReference>
<reference evidence="4" key="1">
    <citation type="submission" date="2016-11" db="EMBL/GenBank/DDBJ databases">
        <authorList>
            <person name="Varghese N."/>
            <person name="Submissions S."/>
        </authorList>
    </citation>
    <scope>NUCLEOTIDE SEQUENCE [LARGE SCALE GENOMIC DNA]</scope>
    <source>
        <strain evidence="4">DSM 10124</strain>
    </source>
</reference>
<sequence>MARVCLDYGHGGQDAGAVYKGRNEKDDNLKLGKKVAEILRQNGIVVDETRTGDNTVSLQERSNFERKNNYDYFISFHRNASVPEKAKGVETFVYSLTNVRAKALADKVQANLVALGFVDRKVKSANYHVLRETKAQAILIEVGFIDNTEDNNLFDTKFNDIAKAIAKAILNQLGIEYKEQMQEQSTTSSQVLYRVMAGSFSSRENAEKQVKKLNKLGIDATIMVFDK</sequence>
<dbReference type="AlphaFoldDB" id="A0A1M4ZE20"/>
<dbReference type="GO" id="GO:0042834">
    <property type="term" value="F:peptidoglycan binding"/>
    <property type="evidence" value="ECO:0007669"/>
    <property type="project" value="InterPro"/>
</dbReference>
<keyword evidence="4" id="KW-1185">Reference proteome</keyword>
<organism evidence="3 4">
    <name type="scientific">Caloramator proteoclasticus DSM 10124</name>
    <dbReference type="NCBI Taxonomy" id="1121262"/>
    <lineage>
        <taxon>Bacteria</taxon>
        <taxon>Bacillati</taxon>
        <taxon>Bacillota</taxon>
        <taxon>Clostridia</taxon>
        <taxon>Eubacteriales</taxon>
        <taxon>Clostridiaceae</taxon>
        <taxon>Caloramator</taxon>
    </lineage>
</organism>
<proteinExistence type="predicted"/>
<dbReference type="InterPro" id="IPR007730">
    <property type="entry name" value="SPOR-like_dom"/>
</dbReference>
<evidence type="ECO:0000313" key="3">
    <source>
        <dbReference type="EMBL" id="SHF16057.1"/>
    </source>
</evidence>
<gene>
    <name evidence="3" type="ORF">SAMN02746091_01887</name>
</gene>
<keyword evidence="1" id="KW-0378">Hydrolase</keyword>
<dbReference type="EMBL" id="FQVG01000039">
    <property type="protein sequence ID" value="SHF16057.1"/>
    <property type="molecule type" value="Genomic_DNA"/>
</dbReference>
<dbReference type="InterPro" id="IPR050695">
    <property type="entry name" value="N-acetylmuramoyl_amidase_3"/>
</dbReference>
<dbReference type="InterPro" id="IPR036680">
    <property type="entry name" value="SPOR-like_sf"/>
</dbReference>
<dbReference type="GO" id="GO:0009253">
    <property type="term" value="P:peptidoglycan catabolic process"/>
    <property type="evidence" value="ECO:0007669"/>
    <property type="project" value="InterPro"/>
</dbReference>
<accession>A0A1M4ZE20</accession>
<dbReference type="RefSeq" id="WP_073249261.1">
    <property type="nucleotide sequence ID" value="NZ_FQVG01000039.1"/>
</dbReference>
<dbReference type="GO" id="GO:0030288">
    <property type="term" value="C:outer membrane-bounded periplasmic space"/>
    <property type="evidence" value="ECO:0007669"/>
    <property type="project" value="TreeGrafter"/>
</dbReference>
<dbReference type="Proteomes" id="UP000184423">
    <property type="component" value="Unassembled WGS sequence"/>
</dbReference>
<protein>
    <submittedName>
        <fullName evidence="3">N-acetylmuramoyl-L-alanine amidase</fullName>
    </submittedName>
</protein>
<evidence type="ECO:0000256" key="1">
    <source>
        <dbReference type="ARBA" id="ARBA00022801"/>
    </source>
</evidence>
<name>A0A1M4ZE20_9CLOT</name>
<dbReference type="GO" id="GO:0008745">
    <property type="term" value="F:N-acetylmuramoyl-L-alanine amidase activity"/>
    <property type="evidence" value="ECO:0007669"/>
    <property type="project" value="InterPro"/>
</dbReference>
<feature type="domain" description="SPOR" evidence="2">
    <location>
        <begin position="187"/>
        <end position="227"/>
    </location>
</feature>
<dbReference type="PROSITE" id="PS51724">
    <property type="entry name" value="SPOR"/>
    <property type="match status" value="1"/>
</dbReference>
<dbReference type="InterPro" id="IPR002508">
    <property type="entry name" value="MurNAc-LAA_cat"/>
</dbReference>
<dbReference type="PANTHER" id="PTHR30404:SF0">
    <property type="entry name" value="N-ACETYLMURAMOYL-L-ALANINE AMIDASE AMIC"/>
    <property type="match status" value="1"/>
</dbReference>
<evidence type="ECO:0000313" key="4">
    <source>
        <dbReference type="Proteomes" id="UP000184423"/>
    </source>
</evidence>
<dbReference type="SUPFAM" id="SSF110997">
    <property type="entry name" value="Sporulation related repeat"/>
    <property type="match status" value="1"/>
</dbReference>
<evidence type="ECO:0000259" key="2">
    <source>
        <dbReference type="PROSITE" id="PS51724"/>
    </source>
</evidence>
<dbReference type="Gene3D" id="3.40.630.40">
    <property type="entry name" value="Zn-dependent exopeptidases"/>
    <property type="match status" value="1"/>
</dbReference>
<dbReference type="Pfam" id="PF01520">
    <property type="entry name" value="Amidase_3"/>
    <property type="match status" value="1"/>
</dbReference>
<dbReference type="SMART" id="SM00646">
    <property type="entry name" value="Ami_3"/>
    <property type="match status" value="1"/>
</dbReference>
<dbReference type="CDD" id="cd02696">
    <property type="entry name" value="MurNAc-LAA"/>
    <property type="match status" value="1"/>
</dbReference>
<dbReference type="SUPFAM" id="SSF53187">
    <property type="entry name" value="Zn-dependent exopeptidases"/>
    <property type="match status" value="1"/>
</dbReference>